<dbReference type="RefSeq" id="WP_257790726.1">
    <property type="nucleotide sequence ID" value="NZ_BJZC01000097.1"/>
</dbReference>
<accession>A0AAP5UQD9</accession>
<organism evidence="1 3">
    <name type="scientific">Lactiplantibacillus pentosus</name>
    <name type="common">Lactobacillus pentosus</name>
    <dbReference type="NCBI Taxonomy" id="1589"/>
    <lineage>
        <taxon>Bacteria</taxon>
        <taxon>Bacillati</taxon>
        <taxon>Bacillota</taxon>
        <taxon>Bacilli</taxon>
        <taxon>Lactobacillales</taxon>
        <taxon>Lactobacillaceae</taxon>
        <taxon>Lactiplantibacillus</taxon>
    </lineage>
</organism>
<reference evidence="1" key="2">
    <citation type="journal article" date="2023" name="Front Nutr">
        <title>Lactiplantibacillus pentosus P2020 protects the hyperuricemia and renal inflammation in mice.</title>
        <authorList>
            <person name="Wang Z."/>
            <person name="Song L."/>
            <person name="Li X."/>
            <person name="Xiao Y."/>
            <person name="Huang Y."/>
            <person name="Zhang Y."/>
            <person name="Li J."/>
            <person name="Li M."/>
            <person name="Ren Z."/>
        </authorList>
    </citation>
    <scope>NUCLEOTIDE SEQUENCE</scope>
    <source>
        <strain evidence="1">P2000</strain>
    </source>
</reference>
<proteinExistence type="predicted"/>
<name>A0AAP5UQD9_LACPE</name>
<dbReference type="Proteomes" id="UP001151834">
    <property type="component" value="Unassembled WGS sequence"/>
</dbReference>
<evidence type="ECO:0000313" key="1">
    <source>
        <dbReference type="EMBL" id="MDF2313888.1"/>
    </source>
</evidence>
<sequence>MTNLGSQNGQLVVKTGSMRLTTDNGGLPLMCCCCQAIDSRQ</sequence>
<reference evidence="1" key="1">
    <citation type="submission" date="2022-11" db="EMBL/GenBank/DDBJ databases">
        <authorList>
            <person name="Wang Z."/>
        </authorList>
    </citation>
    <scope>NUCLEOTIDE SEQUENCE</scope>
    <source>
        <strain evidence="1">P2000</strain>
    </source>
</reference>
<dbReference type="AlphaFoldDB" id="A0AAP5UQD9"/>
<gene>
    <name evidence="1" type="ORF">OOJ94_13790</name>
    <name evidence="2" type="ORF">RI555_00085</name>
</gene>
<dbReference type="EMBL" id="JAVLAO010000001">
    <property type="protein sequence ID" value="MDT7037418.1"/>
    <property type="molecule type" value="Genomic_DNA"/>
</dbReference>
<dbReference type="Proteomes" id="UP001263852">
    <property type="component" value="Unassembled WGS sequence"/>
</dbReference>
<protein>
    <submittedName>
        <fullName evidence="1">Uncharacterized protein</fullName>
    </submittedName>
</protein>
<evidence type="ECO:0000313" key="3">
    <source>
        <dbReference type="Proteomes" id="UP001151834"/>
    </source>
</evidence>
<evidence type="ECO:0000313" key="2">
    <source>
        <dbReference type="EMBL" id="MDT7037418.1"/>
    </source>
</evidence>
<reference evidence="2" key="3">
    <citation type="submission" date="2023-08" db="EMBL/GenBank/DDBJ databases">
        <authorList>
            <person name="Page C.A."/>
            <person name="Perez-Diaz I.M."/>
        </authorList>
    </citation>
    <scope>NUCLEOTIDE SEQUENCE</scope>
    <source>
        <strain evidence="2">1.8.9</strain>
    </source>
</reference>
<dbReference type="GeneID" id="77100621"/>
<dbReference type="EMBL" id="JAPEQV010000018">
    <property type="protein sequence ID" value="MDF2313888.1"/>
    <property type="molecule type" value="Genomic_DNA"/>
</dbReference>
<comment type="caution">
    <text evidence="1">The sequence shown here is derived from an EMBL/GenBank/DDBJ whole genome shotgun (WGS) entry which is preliminary data.</text>
</comment>